<evidence type="ECO:0000313" key="2">
    <source>
        <dbReference type="EMBL" id="NIJ63762.1"/>
    </source>
</evidence>
<name>A0A7X5ZU59_9SPHN</name>
<comment type="caution">
    <text evidence="2">The sequence shown here is derived from an EMBL/GenBank/DDBJ whole genome shotgun (WGS) entry which is preliminary data.</text>
</comment>
<feature type="region of interest" description="Disordered" evidence="1">
    <location>
        <begin position="1"/>
        <end position="70"/>
    </location>
</feature>
<gene>
    <name evidence="2" type="ORF">FHR20_000693</name>
</gene>
<reference evidence="2 3" key="1">
    <citation type="submission" date="2020-03" db="EMBL/GenBank/DDBJ databases">
        <title>Genomic Encyclopedia of Type Strains, Phase IV (KMG-IV): sequencing the most valuable type-strain genomes for metagenomic binning, comparative biology and taxonomic classification.</title>
        <authorList>
            <person name="Goeker M."/>
        </authorList>
    </citation>
    <scope>NUCLEOTIDE SEQUENCE [LARGE SCALE GENOMIC DNA]</scope>
    <source>
        <strain evidence="2 3">DSM 4733</strain>
    </source>
</reference>
<feature type="compositionally biased region" description="Pro residues" evidence="1">
    <location>
        <begin position="29"/>
        <end position="39"/>
    </location>
</feature>
<dbReference type="EMBL" id="JAASQV010000001">
    <property type="protein sequence ID" value="NIJ63762.1"/>
    <property type="molecule type" value="Genomic_DNA"/>
</dbReference>
<proteinExistence type="predicted"/>
<dbReference type="AlphaFoldDB" id="A0A7X5ZU59"/>
<organism evidence="2 3">
    <name type="scientific">Sphingomonas leidyi</name>
    <dbReference type="NCBI Taxonomy" id="68569"/>
    <lineage>
        <taxon>Bacteria</taxon>
        <taxon>Pseudomonadati</taxon>
        <taxon>Pseudomonadota</taxon>
        <taxon>Alphaproteobacteria</taxon>
        <taxon>Sphingomonadales</taxon>
        <taxon>Sphingomonadaceae</taxon>
        <taxon>Sphingomonas</taxon>
    </lineage>
</organism>
<dbReference type="Proteomes" id="UP000564677">
    <property type="component" value="Unassembled WGS sequence"/>
</dbReference>
<keyword evidence="3" id="KW-1185">Reference proteome</keyword>
<accession>A0A7X5ZU59</accession>
<feature type="compositionally biased region" description="Low complexity" evidence="1">
    <location>
        <begin position="40"/>
        <end position="58"/>
    </location>
</feature>
<protein>
    <submittedName>
        <fullName evidence="2">Uncharacterized protein</fullName>
    </submittedName>
</protein>
<evidence type="ECO:0000256" key="1">
    <source>
        <dbReference type="SAM" id="MobiDB-lite"/>
    </source>
</evidence>
<sequence length="590" mass="61524">MLLAGAAVPALGQQDKPESLLPPGFDEPAPTPAPRPAPAPSATAPAATAPGASGTAPIPSVPMPGGDTSLSNVSAAEEVAATGPVDLSRYELPDFAKHSLNRVGVLAAGNTPFPAKGFGNADGRTLAVLMQRLRAPVASRWASIALRRALMSPLDTPRHVNGADFAAERAWLLLRMGEANAARAVVNDVDGDNYTTRLLQVAMQVSLATADPGGICPIAERGNQYIQQRGWALARAMCAGLAGKPNEAGQLLDQARGGTPASDIDNLLAEKVLGTGAQGRRAVTLEWGGITRLTAWRWGLATATGQEVPASLYGTAGPQVRYWQALAPQLSPRQRAAAAELAATAGVFSSAGLVDLYSEIAEGDDANTTEGGVARDLRTAYTDGDVGDRIKAIRTLWAEASTPRTQYARLILTARAASWIPADAKVEEPEKLIASMLSAGYESKAMEWRQVVPRGSVAWGLLALGDPGAQGPVAYGDFDAFKDAAGQRRAQLAFAGLAGLGRFESSDARRGAQALEVQIGAQNDWTRAIDAAGRRGDSAMVALLAAVGMQSRVWDNVTPEALFHIVAAMRAAGMTSYARMIAVEAVTRSA</sequence>
<evidence type="ECO:0000313" key="3">
    <source>
        <dbReference type="Proteomes" id="UP000564677"/>
    </source>
</evidence>